<comment type="caution">
    <text evidence="2">The sequence shown here is derived from an EMBL/GenBank/DDBJ whole genome shotgun (WGS) entry which is preliminary data.</text>
</comment>
<reference evidence="2 3" key="1">
    <citation type="submission" date="2016-12" db="EMBL/GenBank/DDBJ databases">
        <title>Draft genome sequences of seven strains of Pseudomonas fluorescens that produce 4-formylaminooxyvinylglycine.</title>
        <authorList>
            <person name="Okrent R.A."/>
            <person name="Manning V.A."/>
            <person name="Trippe K.M."/>
        </authorList>
    </citation>
    <scope>NUCLEOTIDE SEQUENCE [LARGE SCALE GENOMIC DNA]</scope>
    <source>
        <strain evidence="2 3">P5A</strain>
    </source>
</reference>
<dbReference type="EMBL" id="MSDF01000053">
    <property type="protein sequence ID" value="OPA85694.1"/>
    <property type="molecule type" value="Genomic_DNA"/>
</dbReference>
<proteinExistence type="predicted"/>
<organism evidence="2 3">
    <name type="scientific">Pseudomonas fluorescens</name>
    <dbReference type="NCBI Taxonomy" id="294"/>
    <lineage>
        <taxon>Bacteria</taxon>
        <taxon>Pseudomonadati</taxon>
        <taxon>Pseudomonadota</taxon>
        <taxon>Gammaproteobacteria</taxon>
        <taxon>Pseudomonadales</taxon>
        <taxon>Pseudomonadaceae</taxon>
        <taxon>Pseudomonas</taxon>
    </lineage>
</organism>
<dbReference type="OrthoDB" id="8639774at2"/>
<evidence type="ECO:0000313" key="2">
    <source>
        <dbReference type="EMBL" id="OPA85694.1"/>
    </source>
</evidence>
<evidence type="ECO:0000313" key="3">
    <source>
        <dbReference type="Proteomes" id="UP000190965"/>
    </source>
</evidence>
<sequence length="319" mass="33629">MTTKTSVLGLIALLPIALAHADDGGISFWLPGQFGALAAAPVTPGWSLPLIYYHVSASDNKNAVVPRGGRTVVGLDAKADLLFASPTYTFETPVLGGAQAAISAVGAVARSEASIDATITGPRGRSFSGGTNDSLKGGSDLYLLGTLKWNHGVHNFMAYSMGNIPIGAYDPNRLVNIGLGHAALDAGGGYTYFDKTNEFSAVAGMTYNWKNNDTDYKNGVDAHIDLSASHFLTSQTLVGLVGYYFEQVTGDSGSGAVLGDFKSRVAGIGPQAGHFFKVGDELWYANVKGYYEFDAKNRPEGWNMWVSLVIPLSGKGSTQ</sequence>
<dbReference type="Proteomes" id="UP000190965">
    <property type="component" value="Unassembled WGS sequence"/>
</dbReference>
<accession>A0A1T2Y0W4</accession>
<gene>
    <name evidence="2" type="ORF">BFW87_27020</name>
</gene>
<evidence type="ECO:0000256" key="1">
    <source>
        <dbReference type="SAM" id="SignalP"/>
    </source>
</evidence>
<dbReference type="InterPro" id="IPR025737">
    <property type="entry name" value="FApF"/>
</dbReference>
<feature type="signal peptide" evidence="1">
    <location>
        <begin position="1"/>
        <end position="21"/>
    </location>
</feature>
<dbReference type="RefSeq" id="WP_078742778.1">
    <property type="nucleotide sequence ID" value="NZ_MSDF01000053.1"/>
</dbReference>
<dbReference type="Pfam" id="PF13557">
    <property type="entry name" value="Phenol_MetA_deg"/>
    <property type="match status" value="1"/>
</dbReference>
<dbReference type="AlphaFoldDB" id="A0A1T2Y0W4"/>
<protein>
    <submittedName>
        <fullName evidence="2">Protein involved in meta-pathway of phenol degradation</fullName>
    </submittedName>
</protein>
<keyword evidence="1" id="KW-0732">Signal</keyword>
<name>A0A1T2Y0W4_PSEFL</name>
<feature type="chain" id="PRO_5010586337" evidence="1">
    <location>
        <begin position="22"/>
        <end position="319"/>
    </location>
</feature>